<dbReference type="Proteomes" id="UP000192418">
    <property type="component" value="Unassembled WGS sequence"/>
</dbReference>
<evidence type="ECO:0000313" key="2">
    <source>
        <dbReference type="Proteomes" id="UP000192418"/>
    </source>
</evidence>
<proteinExistence type="predicted"/>
<evidence type="ECO:0000313" key="1">
    <source>
        <dbReference type="EMBL" id="SMC69110.1"/>
    </source>
</evidence>
<evidence type="ECO:0008006" key="3">
    <source>
        <dbReference type="Google" id="ProtNLM"/>
    </source>
</evidence>
<protein>
    <recommendedName>
        <fullName evidence="3">Roadblock/LC7 domain-containing protein</fullName>
    </recommendedName>
</protein>
<accession>A0A1W2B8K0</accession>
<reference evidence="1 2" key="1">
    <citation type="submission" date="2017-04" db="EMBL/GenBank/DDBJ databases">
        <authorList>
            <person name="Afonso C.L."/>
            <person name="Miller P.J."/>
            <person name="Scott M.A."/>
            <person name="Spackman E."/>
            <person name="Goraichik I."/>
            <person name="Dimitrov K.M."/>
            <person name="Suarez D.L."/>
            <person name="Swayne D.E."/>
        </authorList>
    </citation>
    <scope>NUCLEOTIDE SEQUENCE [LARGE SCALE GENOMIC DNA]</scope>
    <source>
        <strain evidence="1 2">DSM 3385</strain>
    </source>
</reference>
<dbReference type="RefSeq" id="WP_084068306.1">
    <property type="nucleotide sequence ID" value="NZ_FWXY01000007.1"/>
</dbReference>
<gene>
    <name evidence="1" type="ORF">SAMN02746065_10782</name>
</gene>
<dbReference type="STRING" id="1121400.SAMN02746065_10782"/>
<sequence length="116" mass="12914">MVALRDFLQIAGVEGVDKYIFLDSRGKILVNTMKHPATSSTMVFNCGRNLSLIGRSNFKYVVFSKRDGKNILIFPVGKYTLGVVKQQGIKNQVVADAVLVFLNILRKKAYTKGEDS</sequence>
<dbReference type="EMBL" id="FWXY01000007">
    <property type="protein sequence ID" value="SMC69110.1"/>
    <property type="molecule type" value="Genomic_DNA"/>
</dbReference>
<keyword evidence="2" id="KW-1185">Reference proteome</keyword>
<dbReference type="OrthoDB" id="5422484at2"/>
<dbReference type="AlphaFoldDB" id="A0A1W2B8K0"/>
<name>A0A1W2B8K0_9BACT</name>
<organism evidence="1 2">
    <name type="scientific">Desulfocicer vacuolatum DSM 3385</name>
    <dbReference type="NCBI Taxonomy" id="1121400"/>
    <lineage>
        <taxon>Bacteria</taxon>
        <taxon>Pseudomonadati</taxon>
        <taxon>Thermodesulfobacteriota</taxon>
        <taxon>Desulfobacteria</taxon>
        <taxon>Desulfobacterales</taxon>
        <taxon>Desulfobacteraceae</taxon>
        <taxon>Desulfocicer</taxon>
    </lineage>
</organism>